<accession>A0A371HK80</accession>
<evidence type="ECO:0000313" key="1">
    <source>
        <dbReference type="EMBL" id="RDY03154.1"/>
    </source>
</evidence>
<comment type="caution">
    <text evidence="1">The sequence shown here is derived from an EMBL/GenBank/DDBJ whole genome shotgun (WGS) entry which is preliminary data.</text>
</comment>
<dbReference type="EMBL" id="QJKJ01002372">
    <property type="protein sequence ID" value="RDY03154.1"/>
    <property type="molecule type" value="Genomic_DNA"/>
</dbReference>
<evidence type="ECO:0000313" key="2">
    <source>
        <dbReference type="Proteomes" id="UP000257109"/>
    </source>
</evidence>
<dbReference type="AlphaFoldDB" id="A0A371HK80"/>
<keyword evidence="2" id="KW-1185">Reference proteome</keyword>
<sequence>MVTYDVLSREERMKSRPMERFLKGTGAEPLEEVVIVSKIDLETAKRVNRDLEAELLHRGTIVTIICRPQPKSGTPDRCWPFRQDQLGGRIPISHLRMWTIKV</sequence>
<feature type="non-terminal residue" evidence="1">
    <location>
        <position position="1"/>
    </location>
</feature>
<protein>
    <submittedName>
        <fullName evidence="1">Uncharacterized protein</fullName>
    </submittedName>
</protein>
<organism evidence="1 2">
    <name type="scientific">Mucuna pruriens</name>
    <name type="common">Velvet bean</name>
    <name type="synonym">Dolichos pruriens</name>
    <dbReference type="NCBI Taxonomy" id="157652"/>
    <lineage>
        <taxon>Eukaryota</taxon>
        <taxon>Viridiplantae</taxon>
        <taxon>Streptophyta</taxon>
        <taxon>Embryophyta</taxon>
        <taxon>Tracheophyta</taxon>
        <taxon>Spermatophyta</taxon>
        <taxon>Magnoliopsida</taxon>
        <taxon>eudicotyledons</taxon>
        <taxon>Gunneridae</taxon>
        <taxon>Pentapetalae</taxon>
        <taxon>rosids</taxon>
        <taxon>fabids</taxon>
        <taxon>Fabales</taxon>
        <taxon>Fabaceae</taxon>
        <taxon>Papilionoideae</taxon>
        <taxon>50 kb inversion clade</taxon>
        <taxon>NPAAA clade</taxon>
        <taxon>indigoferoid/millettioid clade</taxon>
        <taxon>Phaseoleae</taxon>
        <taxon>Mucuna</taxon>
    </lineage>
</organism>
<name>A0A371HK80_MUCPR</name>
<proteinExistence type="predicted"/>
<reference evidence="1" key="1">
    <citation type="submission" date="2018-05" db="EMBL/GenBank/DDBJ databases">
        <title>Draft genome of Mucuna pruriens seed.</title>
        <authorList>
            <person name="Nnadi N.E."/>
            <person name="Vos R."/>
            <person name="Hasami M.H."/>
            <person name="Devisetty U.K."/>
            <person name="Aguiy J.C."/>
        </authorList>
    </citation>
    <scope>NUCLEOTIDE SEQUENCE [LARGE SCALE GENOMIC DNA]</scope>
    <source>
        <strain evidence="1">JCA_2017</strain>
    </source>
</reference>
<dbReference type="Proteomes" id="UP000257109">
    <property type="component" value="Unassembled WGS sequence"/>
</dbReference>
<gene>
    <name evidence="1" type="ORF">CR513_13301</name>
</gene>